<keyword evidence="1" id="KW-1133">Transmembrane helix</keyword>
<dbReference type="Proteomes" id="UP000015347">
    <property type="component" value="Unassembled WGS sequence"/>
</dbReference>
<dbReference type="AlphaFoldDB" id="S9RDE0"/>
<evidence type="ECO:0000256" key="1">
    <source>
        <dbReference type="SAM" id="Phobius"/>
    </source>
</evidence>
<feature type="transmembrane region" description="Helical" evidence="1">
    <location>
        <begin position="35"/>
        <end position="55"/>
    </location>
</feature>
<dbReference type="InterPro" id="IPR004896">
    <property type="entry name" value="PucC-rel"/>
</dbReference>
<comment type="caution">
    <text evidence="2">The sequence shown here is derived from an EMBL/GenBank/DDBJ whole genome shotgun (WGS) entry which is preliminary data.</text>
</comment>
<evidence type="ECO:0000313" key="3">
    <source>
        <dbReference type="Proteomes" id="UP000015347"/>
    </source>
</evidence>
<sequence>MGLWGAAQAIAAGFGGLLGAGAVDLARGALPDATAFGAVFLAEAALFAATAVMALRVISGRGAAPATLVPGE</sequence>
<proteinExistence type="predicted"/>
<gene>
    <name evidence="2" type="ORF">Salmuc_00784</name>
</gene>
<protein>
    <submittedName>
        <fullName evidence="2">Bacteriochlorophyll synthase 44.5 kDa chain</fullName>
    </submittedName>
</protein>
<organism evidence="2 3">
    <name type="scientific">Salipiger mucosus DSM 16094</name>
    <dbReference type="NCBI Taxonomy" id="1123237"/>
    <lineage>
        <taxon>Bacteria</taxon>
        <taxon>Pseudomonadati</taxon>
        <taxon>Pseudomonadota</taxon>
        <taxon>Alphaproteobacteria</taxon>
        <taxon>Rhodobacterales</taxon>
        <taxon>Roseobacteraceae</taxon>
        <taxon>Salipiger</taxon>
    </lineage>
</organism>
<reference evidence="3" key="1">
    <citation type="journal article" date="2014" name="Stand. Genomic Sci.">
        <title>Genome sequence of the exopolysaccharide-producing Salipiger mucosus type strain (DSM 16094(T)), a moderately halophilic member of the Roseobacter clade.</title>
        <authorList>
            <person name="Riedel T."/>
            <person name="Spring S."/>
            <person name="Fiebig A."/>
            <person name="Petersen J."/>
            <person name="Kyrpides N.C."/>
            <person name="Goker M."/>
            <person name="Klenk H.P."/>
        </authorList>
    </citation>
    <scope>NUCLEOTIDE SEQUENCE [LARGE SCALE GENOMIC DNA]</scope>
    <source>
        <strain evidence="3">DSM 16094</strain>
    </source>
</reference>
<dbReference type="STRING" id="1123237.Salmuc_00784"/>
<keyword evidence="1" id="KW-0472">Membrane</keyword>
<accession>S9RDE0</accession>
<keyword evidence="3" id="KW-1185">Reference proteome</keyword>
<dbReference type="EMBL" id="APVH01000061">
    <property type="protein sequence ID" value="EPX76130.1"/>
    <property type="molecule type" value="Genomic_DNA"/>
</dbReference>
<dbReference type="HOGENOM" id="CLU_2719996_0_0_5"/>
<name>S9RDE0_9RHOB</name>
<keyword evidence="1" id="KW-0812">Transmembrane</keyword>
<dbReference type="Pfam" id="PF03209">
    <property type="entry name" value="PUCC"/>
    <property type="match status" value="1"/>
</dbReference>
<evidence type="ECO:0000313" key="2">
    <source>
        <dbReference type="EMBL" id="EPX76130.1"/>
    </source>
</evidence>